<dbReference type="EMBL" id="CP130319">
    <property type="protein sequence ID" value="WNR45412.1"/>
    <property type="molecule type" value="Genomic_DNA"/>
</dbReference>
<dbReference type="RefSeq" id="WP_314802137.1">
    <property type="nucleotide sequence ID" value="NZ_CP130319.1"/>
</dbReference>
<dbReference type="Proteomes" id="UP001304650">
    <property type="component" value="Chromosome"/>
</dbReference>
<evidence type="ECO:0000313" key="1">
    <source>
        <dbReference type="EMBL" id="WNR45412.1"/>
    </source>
</evidence>
<reference evidence="1" key="1">
    <citation type="submission" date="2022-02" db="EMBL/GenBank/DDBJ databases">
        <title>Paenibacillus sp. MBLB1832 Whole Genome Shotgun Sequencing.</title>
        <authorList>
            <person name="Hwang C.Y."/>
            <person name="Cho E.-S."/>
            <person name="Seo M.-J."/>
        </authorList>
    </citation>
    <scope>NUCLEOTIDE SEQUENCE</scope>
    <source>
        <strain evidence="1">MBLB1832</strain>
    </source>
</reference>
<evidence type="ECO:0000313" key="2">
    <source>
        <dbReference type="Proteomes" id="UP001304650"/>
    </source>
</evidence>
<dbReference type="AlphaFoldDB" id="A0AA96RNF9"/>
<name>A0AA96RNF9_9BACL</name>
<sequence>MIKQNKIAQELVVSETWIPPQWALLQRKLLESLNQSAVEFVNQYTREDGTLIWRDEWPGMDGSDDPYEGFMNLALLYALGGSDEVGELADRMWESITWQWTQYGQIYQEFDGYYDWMHHGEGYLYFYFLGLSRPNQLKNRQRAVKFAQLYMGNDPAVPNYDKEKKLIRSPITGSKGPRFVMTKEDWVTHRGVLDDYLAPFEDLPGVDFSSGTCRWSDDKIYSDLITKMNERQAKGDVPVNLNATSLLTHAYLFTGDESYRDWVLEYVTAWEERTVRNNGIMPDNIGLSGEIGEYNDGKWWGGFYGWRWPHGLLTIIEPVLNACMNAVLLTGDMARLGLVRSQLDYNWKLGKVVNGMWQVPYKHFDSGWTDFRVQVPTWPIYLWTVSMEQEDLERVKRVPLTEAYANIEVPGLSGRNDATMKETKHYISNTVPWFRYMQGEYPQYPEEILRANFRLIQLQLHKMRSQEGNPANWVTDGFTVNAMSSIHKWQEMCPVYFEGLLQLVWGTPMHISHGGLQHARVRYYDGIRKRPGLPEDVAALVEAIADESVTLNLVNLSLFNERVVIIQGGSFGEHAFTTVDMCNEEGILTGSHEVRGKWLPVRLGPGAGVQLKLGMKRYVNQPSYETPWSLKSTYAPLLQGRPQA</sequence>
<keyword evidence="2" id="KW-1185">Reference proteome</keyword>
<gene>
    <name evidence="1" type="ORF">MJB10_04560</name>
</gene>
<organism evidence="1 2">
    <name type="scientific">Paenibacillus roseopurpureus</name>
    <dbReference type="NCBI Taxonomy" id="2918901"/>
    <lineage>
        <taxon>Bacteria</taxon>
        <taxon>Bacillati</taxon>
        <taxon>Bacillota</taxon>
        <taxon>Bacilli</taxon>
        <taxon>Bacillales</taxon>
        <taxon>Paenibacillaceae</taxon>
        <taxon>Paenibacillus</taxon>
    </lineage>
</organism>
<proteinExistence type="predicted"/>
<dbReference type="InterPro" id="IPR058347">
    <property type="entry name" value="DUF8034"/>
</dbReference>
<protein>
    <submittedName>
        <fullName evidence="1">Uncharacterized protein</fullName>
    </submittedName>
</protein>
<accession>A0AA96RNF9</accession>
<dbReference type="KEGG" id="proo:MJB10_04560"/>
<dbReference type="Pfam" id="PF26099">
    <property type="entry name" value="DUF8034"/>
    <property type="match status" value="2"/>
</dbReference>